<protein>
    <recommendedName>
        <fullName evidence="7">FAD/NAD(P)-binding domain-containing protein</fullName>
    </recommendedName>
</protein>
<evidence type="ECO:0000256" key="2">
    <source>
        <dbReference type="ARBA" id="ARBA00022723"/>
    </source>
</evidence>
<dbReference type="GO" id="GO:0051539">
    <property type="term" value="F:4 iron, 4 sulfur cluster binding"/>
    <property type="evidence" value="ECO:0007669"/>
    <property type="project" value="UniProtKB-KW"/>
</dbReference>
<comment type="caution">
    <text evidence="6">The sequence shown here is derived from an EMBL/GenBank/DDBJ whole genome shotgun (WGS) entry which is preliminary data.</text>
</comment>
<evidence type="ECO:0000313" key="6">
    <source>
        <dbReference type="EMBL" id="GAG12981.1"/>
    </source>
</evidence>
<gene>
    <name evidence="6" type="ORF">S01H1_37567</name>
</gene>
<name>X0WJY7_9ZZZZ</name>
<evidence type="ECO:0000256" key="4">
    <source>
        <dbReference type="ARBA" id="ARBA00023004"/>
    </source>
</evidence>
<dbReference type="Gene3D" id="3.50.50.60">
    <property type="entry name" value="FAD/NAD(P)-binding domain"/>
    <property type="match status" value="1"/>
</dbReference>
<proteinExistence type="predicted"/>
<dbReference type="AlphaFoldDB" id="X0WJY7"/>
<dbReference type="Pfam" id="PF12831">
    <property type="entry name" value="FAD_oxidored"/>
    <property type="match status" value="1"/>
</dbReference>
<organism evidence="6">
    <name type="scientific">marine sediment metagenome</name>
    <dbReference type="NCBI Taxonomy" id="412755"/>
    <lineage>
        <taxon>unclassified sequences</taxon>
        <taxon>metagenomes</taxon>
        <taxon>ecological metagenomes</taxon>
    </lineage>
</organism>
<dbReference type="GO" id="GO:0016491">
    <property type="term" value="F:oxidoreductase activity"/>
    <property type="evidence" value="ECO:0007669"/>
    <property type="project" value="UniProtKB-KW"/>
</dbReference>
<feature type="non-terminal residue" evidence="6">
    <location>
        <position position="269"/>
    </location>
</feature>
<evidence type="ECO:0008006" key="7">
    <source>
        <dbReference type="Google" id="ProtNLM"/>
    </source>
</evidence>
<dbReference type="EMBL" id="BARS01023604">
    <property type="protein sequence ID" value="GAG12981.1"/>
    <property type="molecule type" value="Genomic_DNA"/>
</dbReference>
<dbReference type="InterPro" id="IPR036188">
    <property type="entry name" value="FAD/NAD-bd_sf"/>
</dbReference>
<keyword evidence="1" id="KW-0004">4Fe-4S</keyword>
<evidence type="ECO:0000256" key="5">
    <source>
        <dbReference type="ARBA" id="ARBA00023014"/>
    </source>
</evidence>
<dbReference type="InterPro" id="IPR039650">
    <property type="entry name" value="HdrA-like"/>
</dbReference>
<evidence type="ECO:0000256" key="1">
    <source>
        <dbReference type="ARBA" id="ARBA00022485"/>
    </source>
</evidence>
<accession>X0WJY7</accession>
<evidence type="ECO:0000256" key="3">
    <source>
        <dbReference type="ARBA" id="ARBA00023002"/>
    </source>
</evidence>
<reference evidence="6" key="1">
    <citation type="journal article" date="2014" name="Front. Microbiol.">
        <title>High frequency of phylogenetically diverse reductive dehalogenase-homologous genes in deep subseafloor sedimentary metagenomes.</title>
        <authorList>
            <person name="Kawai M."/>
            <person name="Futagami T."/>
            <person name="Toyoda A."/>
            <person name="Takaki Y."/>
            <person name="Nishi S."/>
            <person name="Hori S."/>
            <person name="Arai W."/>
            <person name="Tsubouchi T."/>
            <person name="Morono Y."/>
            <person name="Uchiyama I."/>
            <person name="Ito T."/>
            <person name="Fujiyama A."/>
            <person name="Inagaki F."/>
            <person name="Takami H."/>
        </authorList>
    </citation>
    <scope>NUCLEOTIDE SEQUENCE</scope>
    <source>
        <strain evidence="6">Expedition CK06-06</strain>
    </source>
</reference>
<dbReference type="PANTHER" id="PTHR43498:SF1">
    <property type="entry name" value="COB--COM HETERODISULFIDE REDUCTASE IRON-SULFUR SUBUNIT A"/>
    <property type="match status" value="1"/>
</dbReference>
<sequence length="269" mass="30313">RPEFALHDASHLPNVTAVDMIEYACFPEVQDQLIQRIKEENLNRVVIAACSNRTHESLFQRSIRMAGLNPYLLEVVNLREQCSFVHQEQVQLANRKAIEMVRLAVGRVSAAKPVYKDQHRCLPSALVIGGGVSGMTSALAIADSGYDVHLVERTEALGGNLRNLYYVAEGYNPQRLLRDLINRVRAHTRIIIHTRTEIVSHSGHVGLFKTELQTRRNGFNDPFNIEHGVTIVATGAQETRQHPLLEFPLVITQQELEEKIIHHPEEIAA</sequence>
<dbReference type="GO" id="GO:0046872">
    <property type="term" value="F:metal ion binding"/>
    <property type="evidence" value="ECO:0007669"/>
    <property type="project" value="UniProtKB-KW"/>
</dbReference>
<keyword evidence="3" id="KW-0560">Oxidoreductase</keyword>
<keyword evidence="4" id="KW-0408">Iron</keyword>
<keyword evidence="2" id="KW-0479">Metal-binding</keyword>
<feature type="non-terminal residue" evidence="6">
    <location>
        <position position="1"/>
    </location>
</feature>
<keyword evidence="5" id="KW-0411">Iron-sulfur</keyword>
<dbReference type="PANTHER" id="PTHR43498">
    <property type="entry name" value="FERREDOXIN:COB-COM HETERODISULFIDE REDUCTASE SUBUNIT A"/>
    <property type="match status" value="1"/>
</dbReference>
<dbReference type="SUPFAM" id="SSF51971">
    <property type="entry name" value="Nucleotide-binding domain"/>
    <property type="match status" value="1"/>
</dbReference>